<name>A0A0E0CC34_9ORYZ</name>
<dbReference type="HOGENOM" id="CLU_134066_0_0_1"/>
<evidence type="ECO:0000313" key="2">
    <source>
        <dbReference type="EnsemblPlants" id="OMERI01G38620.5"/>
    </source>
</evidence>
<accession>A0A0E0CC34</accession>
<feature type="region of interest" description="Disordered" evidence="1">
    <location>
        <begin position="118"/>
        <end position="141"/>
    </location>
</feature>
<dbReference type="EnsemblPlants" id="OMERI01G38620.5">
    <property type="protein sequence ID" value="OMERI01G38620.5"/>
    <property type="gene ID" value="OMERI01G38620"/>
</dbReference>
<evidence type="ECO:0000313" key="3">
    <source>
        <dbReference type="Proteomes" id="UP000008021"/>
    </source>
</evidence>
<keyword evidence="3" id="KW-1185">Reference proteome</keyword>
<dbReference type="Proteomes" id="UP000008021">
    <property type="component" value="Chromosome 1"/>
</dbReference>
<evidence type="ECO:0000256" key="1">
    <source>
        <dbReference type="SAM" id="MobiDB-lite"/>
    </source>
</evidence>
<organism evidence="2">
    <name type="scientific">Oryza meridionalis</name>
    <dbReference type="NCBI Taxonomy" id="40149"/>
    <lineage>
        <taxon>Eukaryota</taxon>
        <taxon>Viridiplantae</taxon>
        <taxon>Streptophyta</taxon>
        <taxon>Embryophyta</taxon>
        <taxon>Tracheophyta</taxon>
        <taxon>Spermatophyta</taxon>
        <taxon>Magnoliopsida</taxon>
        <taxon>Liliopsida</taxon>
        <taxon>Poales</taxon>
        <taxon>Poaceae</taxon>
        <taxon>BOP clade</taxon>
        <taxon>Oryzoideae</taxon>
        <taxon>Oryzeae</taxon>
        <taxon>Oryzinae</taxon>
        <taxon>Oryza</taxon>
    </lineage>
</organism>
<sequence>MDRRNNQVVSWGTGFVAAFELYDKYPEIETAFQTIITLVLPQMKIQDYLTASPADFFSTISMGIDNVMRYKKETALQQMRRSHGKKKGGKGIHSHKQSIIKPCLRLLADNFYSRSHTRFNHDRPKNAATTETQSDGLGPLLSWPRTSRAPLVFRCALLTHPISKPSGAAR</sequence>
<protein>
    <submittedName>
        <fullName evidence="2">Uncharacterized protein</fullName>
    </submittedName>
</protein>
<reference evidence="2" key="1">
    <citation type="submission" date="2015-04" db="UniProtKB">
        <authorList>
            <consortium name="EnsemblPlants"/>
        </authorList>
    </citation>
    <scope>IDENTIFICATION</scope>
</reference>
<proteinExistence type="predicted"/>
<dbReference type="Gramene" id="OMERI01G38620.5">
    <property type="protein sequence ID" value="OMERI01G38620.5"/>
    <property type="gene ID" value="OMERI01G38620"/>
</dbReference>
<dbReference type="AlphaFoldDB" id="A0A0E0CC34"/>
<reference evidence="2" key="2">
    <citation type="submission" date="2018-05" db="EMBL/GenBank/DDBJ databases">
        <title>OmerRS3 (Oryza meridionalis Reference Sequence Version 3).</title>
        <authorList>
            <person name="Zhang J."/>
            <person name="Kudrna D."/>
            <person name="Lee S."/>
            <person name="Talag J."/>
            <person name="Welchert J."/>
            <person name="Wing R.A."/>
        </authorList>
    </citation>
    <scope>NUCLEOTIDE SEQUENCE [LARGE SCALE GENOMIC DNA]</scope>
    <source>
        <strain evidence="2">cv. OR44</strain>
    </source>
</reference>